<gene>
    <name evidence="3" type="ORF">MQP27_25455</name>
</gene>
<evidence type="ECO:0000313" key="4">
    <source>
        <dbReference type="Proteomes" id="UP001165269"/>
    </source>
</evidence>
<dbReference type="Pfam" id="PF13561">
    <property type="entry name" value="adh_short_C2"/>
    <property type="match status" value="1"/>
</dbReference>
<dbReference type="InterPro" id="IPR036291">
    <property type="entry name" value="NAD(P)-bd_dom_sf"/>
</dbReference>
<dbReference type="InterPro" id="IPR002347">
    <property type="entry name" value="SDR_fam"/>
</dbReference>
<evidence type="ECO:0000256" key="1">
    <source>
        <dbReference type="ARBA" id="ARBA00006484"/>
    </source>
</evidence>
<protein>
    <submittedName>
        <fullName evidence="3">SDR family oxidoreductase</fullName>
    </submittedName>
</protein>
<sequence>MSLQGKVAVVTGGARGIGRGIATVLAAKGAAVAVWDLNTEGAEKAAAEIQAAGGTAVAVGGDAADAEAVARSAARTREELGPVTILVNNAGTTAYEPFTSISEASWDRMIAINLKGPFLVTRELIPDMVEAGWGRIVNISSSSAQTGAPAMAHYASSKGGVIALTRALAVEYIEKGITVNHVPPGFIDTPLVRQGPIDVEAAAATMPMKRAGSPEDVAHAVAYLVSEEAGYVTGQTFGVNGGRYVY</sequence>
<dbReference type="PANTHER" id="PTHR42879">
    <property type="entry name" value="3-OXOACYL-(ACYL-CARRIER-PROTEIN) REDUCTASE"/>
    <property type="match status" value="1"/>
</dbReference>
<evidence type="ECO:0000259" key="2">
    <source>
        <dbReference type="SMART" id="SM00822"/>
    </source>
</evidence>
<name>A0ABS9YD61_9ACTN</name>
<dbReference type="InterPro" id="IPR057326">
    <property type="entry name" value="KR_dom"/>
</dbReference>
<proteinExistence type="inferred from homology"/>
<accession>A0ABS9YD61</accession>
<dbReference type="NCBIfam" id="NF009466">
    <property type="entry name" value="PRK12826.1-2"/>
    <property type="match status" value="1"/>
</dbReference>
<comment type="similarity">
    <text evidence="1">Belongs to the short-chain dehydrogenases/reductases (SDR) family.</text>
</comment>
<dbReference type="Proteomes" id="UP001165269">
    <property type="component" value="Unassembled WGS sequence"/>
</dbReference>
<dbReference type="InterPro" id="IPR050259">
    <property type="entry name" value="SDR"/>
</dbReference>
<evidence type="ECO:0000313" key="3">
    <source>
        <dbReference type="EMBL" id="MCI3274450.1"/>
    </source>
</evidence>
<dbReference type="Gene3D" id="3.40.50.720">
    <property type="entry name" value="NAD(P)-binding Rossmann-like Domain"/>
    <property type="match status" value="1"/>
</dbReference>
<dbReference type="PRINTS" id="PR00080">
    <property type="entry name" value="SDRFAMILY"/>
</dbReference>
<dbReference type="SMART" id="SM00822">
    <property type="entry name" value="PKS_KR"/>
    <property type="match status" value="1"/>
</dbReference>
<dbReference type="RefSeq" id="WP_242767753.1">
    <property type="nucleotide sequence ID" value="NZ_JALDAY010000007.1"/>
</dbReference>
<dbReference type="PROSITE" id="PS00061">
    <property type="entry name" value="ADH_SHORT"/>
    <property type="match status" value="1"/>
</dbReference>
<organism evidence="3 4">
    <name type="scientific">Streptomyces cylindrosporus</name>
    <dbReference type="NCBI Taxonomy" id="2927583"/>
    <lineage>
        <taxon>Bacteria</taxon>
        <taxon>Bacillati</taxon>
        <taxon>Actinomycetota</taxon>
        <taxon>Actinomycetes</taxon>
        <taxon>Kitasatosporales</taxon>
        <taxon>Streptomycetaceae</taxon>
        <taxon>Streptomyces</taxon>
    </lineage>
</organism>
<dbReference type="InterPro" id="IPR020904">
    <property type="entry name" value="Sc_DH/Rdtase_CS"/>
</dbReference>
<dbReference type="NCBIfam" id="NF005559">
    <property type="entry name" value="PRK07231.1"/>
    <property type="match status" value="1"/>
</dbReference>
<comment type="caution">
    <text evidence="3">The sequence shown here is derived from an EMBL/GenBank/DDBJ whole genome shotgun (WGS) entry which is preliminary data.</text>
</comment>
<reference evidence="3" key="1">
    <citation type="submission" date="2022-03" db="EMBL/GenBank/DDBJ databases">
        <title>Streptomyces 7R015 and 7R016 isolated from Barleria lupulina in Thailand.</title>
        <authorList>
            <person name="Kanchanasin P."/>
            <person name="Phongsopitanun W."/>
            <person name="Tanasupawat S."/>
        </authorList>
    </citation>
    <scope>NUCLEOTIDE SEQUENCE</scope>
    <source>
        <strain evidence="3">7R015</strain>
    </source>
</reference>
<dbReference type="PANTHER" id="PTHR42879:SF2">
    <property type="entry name" value="3-OXOACYL-[ACYL-CARRIER-PROTEIN] REDUCTASE FABG"/>
    <property type="match status" value="1"/>
</dbReference>
<dbReference type="PRINTS" id="PR00081">
    <property type="entry name" value="GDHRDH"/>
</dbReference>
<feature type="domain" description="Ketoreductase" evidence="2">
    <location>
        <begin position="6"/>
        <end position="185"/>
    </location>
</feature>
<dbReference type="EMBL" id="JALDAY010000007">
    <property type="protein sequence ID" value="MCI3274450.1"/>
    <property type="molecule type" value="Genomic_DNA"/>
</dbReference>
<dbReference type="SUPFAM" id="SSF51735">
    <property type="entry name" value="NAD(P)-binding Rossmann-fold domains"/>
    <property type="match status" value="1"/>
</dbReference>
<keyword evidence="4" id="KW-1185">Reference proteome</keyword>